<dbReference type="AlphaFoldDB" id="A0A061RCS5"/>
<proteinExistence type="predicted"/>
<protein>
    <submittedName>
        <fullName evidence="2">Uncharacterized protein</fullName>
    </submittedName>
</protein>
<reference evidence="2" key="1">
    <citation type="submission" date="2014-05" db="EMBL/GenBank/DDBJ databases">
        <title>The transcriptome of the halophilic microalga Tetraselmis sp. GSL018 isolated from the Great Salt Lake, Utah.</title>
        <authorList>
            <person name="Jinkerson R.E."/>
            <person name="D'Adamo S."/>
            <person name="Posewitz M.C."/>
        </authorList>
    </citation>
    <scope>NUCLEOTIDE SEQUENCE</scope>
    <source>
        <strain evidence="2">GSL018</strain>
    </source>
</reference>
<feature type="region of interest" description="Disordered" evidence="1">
    <location>
        <begin position="175"/>
        <end position="199"/>
    </location>
</feature>
<evidence type="ECO:0000256" key="1">
    <source>
        <dbReference type="SAM" id="MobiDB-lite"/>
    </source>
</evidence>
<dbReference type="EMBL" id="GBEZ01017927">
    <property type="protein sequence ID" value="JAC68455.1"/>
    <property type="molecule type" value="Transcribed_RNA"/>
</dbReference>
<evidence type="ECO:0000313" key="2">
    <source>
        <dbReference type="EMBL" id="JAC68455.1"/>
    </source>
</evidence>
<organism evidence="2">
    <name type="scientific">Tetraselmis sp. GSL018</name>
    <dbReference type="NCBI Taxonomy" id="582737"/>
    <lineage>
        <taxon>Eukaryota</taxon>
        <taxon>Viridiplantae</taxon>
        <taxon>Chlorophyta</taxon>
        <taxon>core chlorophytes</taxon>
        <taxon>Chlorodendrophyceae</taxon>
        <taxon>Chlorodendrales</taxon>
        <taxon>Chlorodendraceae</taxon>
        <taxon>Tetraselmis</taxon>
    </lineage>
</organism>
<name>A0A061RCS5_9CHLO</name>
<sequence>MDCLSLVTLLCPDFPLNVVRAAFKPAAFISKGVSQLENPELAVPPPTFLSCLAVTFLLERFLVEMRHEAFDSKSKQFVPAQRVKESADSVRELVESAGWPTPPGDIMRSIVEAAADAKRCISFDILVRSMCESEALCSWVSDEVRTLDASARHAAAASRAALEFRARVDADILAGNDSASMVPPRSPDRAKGRRGKGQR</sequence>
<accession>A0A061RCS5</accession>
<gene>
    <name evidence="2" type="ORF">TSPGSL018_8679</name>
</gene>